<dbReference type="AlphaFoldDB" id="A0A926NH24"/>
<feature type="domain" description="EamA" evidence="8">
    <location>
        <begin position="168"/>
        <end position="306"/>
    </location>
</feature>
<organism evidence="9 10">
    <name type="scientific">Polycladospora coralii</name>
    <dbReference type="NCBI Taxonomy" id="2771432"/>
    <lineage>
        <taxon>Bacteria</taxon>
        <taxon>Bacillati</taxon>
        <taxon>Bacillota</taxon>
        <taxon>Bacilli</taxon>
        <taxon>Bacillales</taxon>
        <taxon>Thermoactinomycetaceae</taxon>
        <taxon>Polycladospora</taxon>
    </lineage>
</organism>
<keyword evidence="3" id="KW-1003">Cell membrane</keyword>
<dbReference type="InterPro" id="IPR037185">
    <property type="entry name" value="EmrE-like"/>
</dbReference>
<accession>A0A926NH24</accession>
<gene>
    <name evidence="9" type="ORF">IC620_12680</name>
</gene>
<evidence type="ECO:0000256" key="6">
    <source>
        <dbReference type="ARBA" id="ARBA00023136"/>
    </source>
</evidence>
<dbReference type="SUPFAM" id="SSF103481">
    <property type="entry name" value="Multidrug resistance efflux transporter EmrE"/>
    <property type="match status" value="2"/>
</dbReference>
<dbReference type="InterPro" id="IPR000620">
    <property type="entry name" value="EamA_dom"/>
</dbReference>
<dbReference type="Proteomes" id="UP000661691">
    <property type="component" value="Unassembled WGS sequence"/>
</dbReference>
<evidence type="ECO:0000256" key="7">
    <source>
        <dbReference type="SAM" id="Phobius"/>
    </source>
</evidence>
<evidence type="ECO:0000256" key="3">
    <source>
        <dbReference type="ARBA" id="ARBA00022475"/>
    </source>
</evidence>
<comment type="subcellular location">
    <subcellularLocation>
        <location evidence="1">Cell membrane</location>
        <topology evidence="1">Multi-pass membrane protein</topology>
    </subcellularLocation>
</comment>
<dbReference type="PANTHER" id="PTHR42920">
    <property type="entry name" value="OS03G0707200 PROTEIN-RELATED"/>
    <property type="match status" value="1"/>
</dbReference>
<sequence>MGIIFAILSACTFAVNNVMIKKGIKQDANGDNGLFITVLMNVILLGLLCIVNILLRGWNPQFSWKAFIFFALAGLCTTGVGRLTLFSSISYIGPSKASAIRNTTPIFTTMFALLFLAEEVTLIPAIGMALLLGGILNEGFRLSNSTTAKHQQTQFSSSTDSKRYQYIGFGFALFAAFIFGVGQGIRKQGLIEMDDAFFGVWVGALASFIFVLLYQSARRELITNIKNNFTVVNPYFMIAGVLTSLGPLFFFLAAQTMQVTYVSVIAAAEPLITVFISTVIFSGLESISKYTWLSIALMFFGTVLISINV</sequence>
<feature type="transmembrane region" description="Helical" evidence="7">
    <location>
        <begin position="290"/>
        <end position="307"/>
    </location>
</feature>
<evidence type="ECO:0000256" key="4">
    <source>
        <dbReference type="ARBA" id="ARBA00022692"/>
    </source>
</evidence>
<evidence type="ECO:0000259" key="8">
    <source>
        <dbReference type="Pfam" id="PF00892"/>
    </source>
</evidence>
<evidence type="ECO:0000256" key="2">
    <source>
        <dbReference type="ARBA" id="ARBA00007362"/>
    </source>
</evidence>
<keyword evidence="4 7" id="KW-0812">Transmembrane</keyword>
<feature type="transmembrane region" description="Helical" evidence="7">
    <location>
        <begin position="112"/>
        <end position="136"/>
    </location>
</feature>
<dbReference type="PANTHER" id="PTHR42920:SF5">
    <property type="entry name" value="EAMA DOMAIN-CONTAINING PROTEIN"/>
    <property type="match status" value="1"/>
</dbReference>
<dbReference type="RefSeq" id="WP_191142368.1">
    <property type="nucleotide sequence ID" value="NZ_JACXAH010000020.1"/>
</dbReference>
<protein>
    <submittedName>
        <fullName evidence="9">DMT family transporter</fullName>
    </submittedName>
</protein>
<feature type="transmembrane region" description="Helical" evidence="7">
    <location>
        <begin position="33"/>
        <end position="55"/>
    </location>
</feature>
<evidence type="ECO:0000313" key="10">
    <source>
        <dbReference type="Proteomes" id="UP000661691"/>
    </source>
</evidence>
<evidence type="ECO:0000256" key="5">
    <source>
        <dbReference type="ARBA" id="ARBA00022989"/>
    </source>
</evidence>
<dbReference type="Pfam" id="PF00892">
    <property type="entry name" value="EamA"/>
    <property type="match status" value="2"/>
</dbReference>
<dbReference type="GO" id="GO:0005886">
    <property type="term" value="C:plasma membrane"/>
    <property type="evidence" value="ECO:0007669"/>
    <property type="project" value="UniProtKB-SubCell"/>
</dbReference>
<feature type="transmembrane region" description="Helical" evidence="7">
    <location>
        <begin position="197"/>
        <end position="214"/>
    </location>
</feature>
<comment type="caution">
    <text evidence="9">The sequence shown here is derived from an EMBL/GenBank/DDBJ whole genome shotgun (WGS) entry which is preliminary data.</text>
</comment>
<evidence type="ECO:0000313" key="9">
    <source>
        <dbReference type="EMBL" id="MBD1373203.1"/>
    </source>
</evidence>
<keyword evidence="6 7" id="KW-0472">Membrane</keyword>
<feature type="transmembrane region" description="Helical" evidence="7">
    <location>
        <begin position="235"/>
        <end position="254"/>
    </location>
</feature>
<feature type="transmembrane region" description="Helical" evidence="7">
    <location>
        <begin position="260"/>
        <end position="283"/>
    </location>
</feature>
<keyword evidence="10" id="KW-1185">Reference proteome</keyword>
<feature type="transmembrane region" description="Helical" evidence="7">
    <location>
        <begin position="67"/>
        <end position="92"/>
    </location>
</feature>
<name>A0A926NH24_9BACL</name>
<feature type="domain" description="EamA" evidence="8">
    <location>
        <begin position="1"/>
        <end position="136"/>
    </location>
</feature>
<feature type="transmembrane region" description="Helical" evidence="7">
    <location>
        <begin position="166"/>
        <end position="185"/>
    </location>
</feature>
<dbReference type="InterPro" id="IPR051258">
    <property type="entry name" value="Diverse_Substrate_Transporter"/>
</dbReference>
<keyword evidence="5 7" id="KW-1133">Transmembrane helix</keyword>
<comment type="similarity">
    <text evidence="2">Belongs to the EamA transporter family.</text>
</comment>
<evidence type="ECO:0000256" key="1">
    <source>
        <dbReference type="ARBA" id="ARBA00004651"/>
    </source>
</evidence>
<reference evidence="10" key="1">
    <citation type="submission" date="2022-10" db="EMBL/GenBank/DDBJ databases">
        <title>A novel bacterium of genus Hazenella, isolated from South China Sea.</title>
        <authorList>
            <person name="Huang H."/>
            <person name="Mo K."/>
            <person name="Hu Y."/>
        </authorList>
    </citation>
    <scope>NUCLEOTIDE SEQUENCE [LARGE SCALE GENOMIC DNA]</scope>
    <source>
        <strain evidence="10">IB182357</strain>
    </source>
</reference>
<dbReference type="EMBL" id="JACXAH010000020">
    <property type="protein sequence ID" value="MBD1373203.1"/>
    <property type="molecule type" value="Genomic_DNA"/>
</dbReference>
<proteinExistence type="inferred from homology"/>